<comment type="subcellular location">
    <subcellularLocation>
        <location evidence="1 10 12">Cytoplasm</location>
    </subcellularLocation>
</comment>
<dbReference type="Gene3D" id="2.40.30.10">
    <property type="entry name" value="Translation factors"/>
    <property type="match status" value="2"/>
</dbReference>
<dbReference type="InterPro" id="IPR004161">
    <property type="entry name" value="EFTu-like_2"/>
</dbReference>
<dbReference type="PANTHER" id="PTHR43381:SF5">
    <property type="entry name" value="TR-TYPE G DOMAIN-CONTAINING PROTEIN"/>
    <property type="match status" value="1"/>
</dbReference>
<feature type="region of interest" description="G-domain" evidence="10">
    <location>
        <begin position="591"/>
        <end position="739"/>
    </location>
</feature>
<dbReference type="InterPro" id="IPR036925">
    <property type="entry name" value="TIF_IF2_dom3_sf"/>
</dbReference>
<dbReference type="InterPro" id="IPR027417">
    <property type="entry name" value="P-loop_NTPase"/>
</dbReference>
<dbReference type="SUPFAM" id="SSF52156">
    <property type="entry name" value="Initiation factor IF2/eIF5b, domain 3"/>
    <property type="match status" value="1"/>
</dbReference>
<feature type="compositionally biased region" description="Polar residues" evidence="13">
    <location>
        <begin position="493"/>
        <end position="503"/>
    </location>
</feature>
<feature type="compositionally biased region" description="Basic and acidic residues" evidence="13">
    <location>
        <begin position="446"/>
        <end position="459"/>
    </location>
</feature>
<dbReference type="Pfam" id="PF00009">
    <property type="entry name" value="GTP_EFTU"/>
    <property type="match status" value="1"/>
</dbReference>
<dbReference type="CDD" id="cd01887">
    <property type="entry name" value="IF2_eIF5B"/>
    <property type="match status" value="1"/>
</dbReference>
<feature type="compositionally biased region" description="Basic and acidic residues" evidence="13">
    <location>
        <begin position="466"/>
        <end position="476"/>
    </location>
</feature>
<dbReference type="Gene3D" id="3.40.50.300">
    <property type="entry name" value="P-loop containing nucleotide triphosphate hydrolases"/>
    <property type="match status" value="1"/>
</dbReference>
<keyword evidence="4 10" id="KW-0963">Cytoplasm</keyword>
<reference evidence="15 16" key="1">
    <citation type="submission" date="2023-02" db="EMBL/GenBank/DDBJ databases">
        <title>Novel Oscillospiraceae bacterial genomes.</title>
        <authorList>
            <person name="Srinivasan S."/>
            <person name="Austin M.N."/>
            <person name="Fiedler T.L."/>
            <person name="Strenk S.M."/>
            <person name="Agnew K.J."/>
            <person name="Nagana Gowda G.A."/>
            <person name="Raftery D."/>
            <person name="Beamer M.A."/>
            <person name="Achilles S.L."/>
            <person name="Wiesenfeld H.C."/>
            <person name="Fredricks D.N."/>
            <person name="Hillier S.L."/>
        </authorList>
    </citation>
    <scope>NUCLEOTIDE SEQUENCE [LARGE SCALE GENOMIC DNA]</scope>
    <source>
        <strain evidence="15 16">CHIC02 1186E3-8</strain>
    </source>
</reference>
<evidence type="ECO:0000256" key="8">
    <source>
        <dbReference type="ARBA" id="ARBA00023134"/>
    </source>
</evidence>
<feature type="compositionally biased region" description="Basic and acidic residues" evidence="13">
    <location>
        <begin position="403"/>
        <end position="413"/>
    </location>
</feature>
<gene>
    <name evidence="10 15" type="primary">infB</name>
    <name evidence="15" type="ORF">PYS61_01730</name>
</gene>
<dbReference type="PROSITE" id="PS01176">
    <property type="entry name" value="IF2"/>
    <property type="match status" value="1"/>
</dbReference>
<evidence type="ECO:0000256" key="3">
    <source>
        <dbReference type="ARBA" id="ARBA00020675"/>
    </source>
</evidence>
<dbReference type="PROSITE" id="PS51722">
    <property type="entry name" value="G_TR_2"/>
    <property type="match status" value="1"/>
</dbReference>
<dbReference type="InterPro" id="IPR044145">
    <property type="entry name" value="IF2_II"/>
</dbReference>
<dbReference type="Proteomes" id="UP001220478">
    <property type="component" value="Chromosome"/>
</dbReference>
<dbReference type="NCBIfam" id="TIGR00231">
    <property type="entry name" value="small_GTP"/>
    <property type="match status" value="1"/>
</dbReference>
<feature type="region of interest" description="Disordered" evidence="13">
    <location>
        <begin position="286"/>
        <end position="306"/>
    </location>
</feature>
<comment type="function">
    <text evidence="9 10 11">One of the essential components for the initiation of protein synthesis. Protects formylmethionyl-tRNA from spontaneous hydrolysis and promotes its binding to the 30S ribosomal subunits. Also involved in the hydrolysis of GTP during the formation of the 70S ribosomal complex.</text>
</comment>
<evidence type="ECO:0000259" key="14">
    <source>
        <dbReference type="PROSITE" id="PS51722"/>
    </source>
</evidence>
<evidence type="ECO:0000313" key="16">
    <source>
        <dbReference type="Proteomes" id="UP001220478"/>
    </source>
</evidence>
<dbReference type="InterPro" id="IPR009000">
    <property type="entry name" value="Transl_B-barrel_sf"/>
</dbReference>
<name>A0ABY8C9E5_9FIRM</name>
<dbReference type="GO" id="GO:0003743">
    <property type="term" value="F:translation initiation factor activity"/>
    <property type="evidence" value="ECO:0007669"/>
    <property type="project" value="UniProtKB-KW"/>
</dbReference>
<feature type="compositionally biased region" description="Low complexity" evidence="13">
    <location>
        <begin position="10"/>
        <end position="29"/>
    </location>
</feature>
<dbReference type="HAMAP" id="MF_00100_B">
    <property type="entry name" value="IF_2_B"/>
    <property type="match status" value="1"/>
</dbReference>
<dbReference type="CDD" id="cd03692">
    <property type="entry name" value="mtIF2_IVc"/>
    <property type="match status" value="1"/>
</dbReference>
<dbReference type="CDD" id="cd03702">
    <property type="entry name" value="IF2_mtIF2_II"/>
    <property type="match status" value="1"/>
</dbReference>
<keyword evidence="5 10" id="KW-0396">Initiation factor</keyword>
<evidence type="ECO:0000256" key="6">
    <source>
        <dbReference type="ARBA" id="ARBA00022741"/>
    </source>
</evidence>
<comment type="similarity">
    <text evidence="2 10 11">Belongs to the TRAFAC class translation factor GTPase superfamily. Classic translation factor GTPase family. IF-2 subfamily.</text>
</comment>
<dbReference type="InterPro" id="IPR000795">
    <property type="entry name" value="T_Tr_GTP-bd_dom"/>
</dbReference>
<dbReference type="InterPro" id="IPR053905">
    <property type="entry name" value="EF-G-like_DII"/>
</dbReference>
<evidence type="ECO:0000256" key="13">
    <source>
        <dbReference type="SAM" id="MobiDB-lite"/>
    </source>
</evidence>
<feature type="region of interest" description="Disordered" evidence="13">
    <location>
        <begin position="119"/>
        <end position="150"/>
    </location>
</feature>
<dbReference type="Gene3D" id="3.40.50.10050">
    <property type="entry name" value="Translation initiation factor IF- 2, domain 3"/>
    <property type="match status" value="1"/>
</dbReference>
<dbReference type="Pfam" id="PF03144">
    <property type="entry name" value="GTP_EFTU_D2"/>
    <property type="match status" value="1"/>
</dbReference>
<evidence type="ECO:0000256" key="7">
    <source>
        <dbReference type="ARBA" id="ARBA00022917"/>
    </source>
</evidence>
<evidence type="ECO:0000256" key="5">
    <source>
        <dbReference type="ARBA" id="ARBA00022540"/>
    </source>
</evidence>
<accession>A0ABY8C9E5</accession>
<keyword evidence="16" id="KW-1185">Reference proteome</keyword>
<dbReference type="SUPFAM" id="SSF52540">
    <property type="entry name" value="P-loop containing nucleoside triphosphate hydrolases"/>
    <property type="match status" value="1"/>
</dbReference>
<feature type="region of interest" description="Disordered" evidence="13">
    <location>
        <begin position="1"/>
        <end position="30"/>
    </location>
</feature>
<feature type="compositionally biased region" description="Basic and acidic residues" evidence="13">
    <location>
        <begin position="423"/>
        <end position="439"/>
    </location>
</feature>
<evidence type="ECO:0000313" key="15">
    <source>
        <dbReference type="EMBL" id="WEG35913.1"/>
    </source>
</evidence>
<dbReference type="PANTHER" id="PTHR43381">
    <property type="entry name" value="TRANSLATION INITIATION FACTOR IF-2-RELATED"/>
    <property type="match status" value="1"/>
</dbReference>
<feature type="binding site" evidence="10">
    <location>
        <begin position="697"/>
        <end position="700"/>
    </location>
    <ligand>
        <name>GTP</name>
        <dbReference type="ChEBI" id="CHEBI:37565"/>
    </ligand>
</feature>
<feature type="compositionally biased region" description="Low complexity" evidence="13">
    <location>
        <begin position="119"/>
        <end position="145"/>
    </location>
</feature>
<feature type="domain" description="Tr-type G" evidence="14">
    <location>
        <begin position="588"/>
        <end position="757"/>
    </location>
</feature>
<feature type="binding site" evidence="10">
    <location>
        <begin position="643"/>
        <end position="647"/>
    </location>
    <ligand>
        <name>GTP</name>
        <dbReference type="ChEBI" id="CHEBI:37565"/>
    </ligand>
</feature>
<keyword evidence="7 10" id="KW-0648">Protein biosynthesis</keyword>
<organism evidence="15 16">
    <name type="scientific">Amygdalobacter indicium</name>
    <dbReference type="NCBI Taxonomy" id="3029272"/>
    <lineage>
        <taxon>Bacteria</taxon>
        <taxon>Bacillati</taxon>
        <taxon>Bacillota</taxon>
        <taxon>Clostridia</taxon>
        <taxon>Eubacteriales</taxon>
        <taxon>Oscillospiraceae</taxon>
        <taxon>Amygdalobacter</taxon>
    </lineage>
</organism>
<dbReference type="InterPro" id="IPR005225">
    <property type="entry name" value="Small_GTP-bd"/>
</dbReference>
<dbReference type="RefSeq" id="WP_315571969.1">
    <property type="nucleotide sequence ID" value="NZ_CP118868.1"/>
</dbReference>
<feature type="binding site" evidence="10">
    <location>
        <begin position="597"/>
        <end position="604"/>
    </location>
    <ligand>
        <name>GTP</name>
        <dbReference type="ChEBI" id="CHEBI:37565"/>
    </ligand>
</feature>
<keyword evidence="8 10" id="KW-0342">GTP-binding</keyword>
<dbReference type="EMBL" id="CP118868">
    <property type="protein sequence ID" value="WEG35913.1"/>
    <property type="molecule type" value="Genomic_DNA"/>
</dbReference>
<evidence type="ECO:0000256" key="4">
    <source>
        <dbReference type="ARBA" id="ARBA00022490"/>
    </source>
</evidence>
<evidence type="ECO:0000256" key="11">
    <source>
        <dbReference type="RuleBase" id="RU000644"/>
    </source>
</evidence>
<sequence length="1087" mass="117917">MPEEGKEEMNTATTAETEENQATASEANAPIITMKGLSGKKIASVVKVVKIKKKSKPEEDGTNEGTAEKGVLAGAKSLLADTKEAVKAVVKQSVGSLSLHKDKTAAAASKKVAVATAKEATAAEPSLSATSAAAITSETSSEQTANDSVTAAENVQAAEPVNATAVATPAAQGADANTVTETAAAAESAEIEATPLTKTVESTENQVASKALETTTAVTDSTNEKTAAAQVEEKLVKATDKLEKNKARRKENPKAVKPVLDNVNVTLPAKLGKIADINQAAINRAREQREKEKEKERRNQASKKAVEATKALENMRRKKLEKQAPQVKAPEITLTTDFVVPKPIGKVKLPPKYPAAKSKETAAGNASANGNFTRGGKPGFRSERNGFAANKSHGGAGNSYAFADKDQDEERKPVSHSRKPKTASRETEIVELLAKEAPRRNFQNKDVYKKRPEQEEKTKKPLKGNMRNERRARFDNFDEEETNERRRGKRKSQNNVQNEQNKAAVTHVSLPEQLTVKEFAEAIKKTASEVIMKLMNYGVMVNMNQEIDYDTAATIADEFGITCDKLVEVTEEDILFDDSDDVEGNLEERPPVVVVMGHVDHGKTTLLDHIRNANVASGEAGGITQHIGAYTVSLNNRRITFLDTPGHEAFTTMRARGAQATDIAILVVAADDGVMPQTVEAINHAKAAKTEIIVAINKMDKPGANPDRVKQELATYDLLCEEWGGSTVMVPISAKTGENVDKLLEMVLLTADMMELKADPHRQAKGIVLEASLDKNKGVIASLLVQRGTLKKGDTIVTGSIVGNVRAMIDSRGKHISQAGPSVPVQIIGLPEIPEAGETFYQVTDEKMAKQLADKRRDTAREEQIRQNPKISLDALYNRLEEGKLQDLNIIVKGDVVGSVEAMNQSLQKLSNDQVKINIIHSQAGGITESDVRLAEVSDAIIIGFNVRPNNNVTDLAKELGVDIRLYRVIYNAIEDIEKAMKGMLAPTYEEKVLGHVEVRETFKVSSVGTIAGAYVTDGKATRNAGVRLLRDDKIIYEGKLGSLKRFKDDVKEVNAGYECGLSIENYNDIKVGDTLELFEMVEVKEE</sequence>
<dbReference type="InterPro" id="IPR000178">
    <property type="entry name" value="TF_IF2_bacterial-like"/>
</dbReference>
<dbReference type="NCBIfam" id="TIGR00487">
    <property type="entry name" value="IF-2"/>
    <property type="match status" value="1"/>
</dbReference>
<dbReference type="Pfam" id="PF22042">
    <property type="entry name" value="EF-G_D2"/>
    <property type="match status" value="1"/>
</dbReference>
<proteinExistence type="inferred from homology"/>
<dbReference type="InterPro" id="IPR015760">
    <property type="entry name" value="TIF_IF2"/>
</dbReference>
<dbReference type="Pfam" id="PF11987">
    <property type="entry name" value="IF-2"/>
    <property type="match status" value="1"/>
</dbReference>
<evidence type="ECO:0000256" key="12">
    <source>
        <dbReference type="RuleBase" id="RU000645"/>
    </source>
</evidence>
<evidence type="ECO:0000256" key="10">
    <source>
        <dbReference type="HAMAP-Rule" id="MF_00100"/>
    </source>
</evidence>
<feature type="compositionally biased region" description="Low complexity" evidence="13">
    <location>
        <begin position="168"/>
        <end position="194"/>
    </location>
</feature>
<feature type="region of interest" description="Disordered" evidence="13">
    <location>
        <begin position="168"/>
        <end position="205"/>
    </location>
</feature>
<dbReference type="InterPro" id="IPR006847">
    <property type="entry name" value="IF2_N"/>
</dbReference>
<evidence type="ECO:0000256" key="9">
    <source>
        <dbReference type="ARBA" id="ARBA00025162"/>
    </source>
</evidence>
<evidence type="ECO:0000256" key="1">
    <source>
        <dbReference type="ARBA" id="ARBA00004496"/>
    </source>
</evidence>
<evidence type="ECO:0000256" key="2">
    <source>
        <dbReference type="ARBA" id="ARBA00007733"/>
    </source>
</evidence>
<feature type="region of interest" description="Disordered" evidence="13">
    <location>
        <begin position="356"/>
        <end position="506"/>
    </location>
</feature>
<dbReference type="InterPro" id="IPR023115">
    <property type="entry name" value="TIF_IF2_dom3"/>
</dbReference>
<dbReference type="SUPFAM" id="SSF50447">
    <property type="entry name" value="Translation proteins"/>
    <property type="match status" value="2"/>
</dbReference>
<keyword evidence="6 10" id="KW-0547">Nucleotide-binding</keyword>
<feature type="compositionally biased region" description="Polar residues" evidence="13">
    <location>
        <begin position="196"/>
        <end position="205"/>
    </location>
</feature>
<dbReference type="Pfam" id="PF04760">
    <property type="entry name" value="IF2_N"/>
    <property type="match status" value="1"/>
</dbReference>
<protein>
    <recommendedName>
        <fullName evidence="3 10">Translation initiation factor IF-2</fullName>
    </recommendedName>
</protein>